<dbReference type="AlphaFoldDB" id="A0AAD4GU37"/>
<feature type="chain" id="PRO_5042087658" evidence="1">
    <location>
        <begin position="18"/>
        <end position="77"/>
    </location>
</feature>
<organism evidence="2 3">
    <name type="scientific">Aspergillus nanangensis</name>
    <dbReference type="NCBI Taxonomy" id="2582783"/>
    <lineage>
        <taxon>Eukaryota</taxon>
        <taxon>Fungi</taxon>
        <taxon>Dikarya</taxon>
        <taxon>Ascomycota</taxon>
        <taxon>Pezizomycotina</taxon>
        <taxon>Eurotiomycetes</taxon>
        <taxon>Eurotiomycetidae</taxon>
        <taxon>Eurotiales</taxon>
        <taxon>Aspergillaceae</taxon>
        <taxon>Aspergillus</taxon>
        <taxon>Aspergillus subgen. Circumdati</taxon>
    </lineage>
</organism>
<protein>
    <submittedName>
        <fullName evidence="2">Uncharacterized protein</fullName>
    </submittedName>
</protein>
<evidence type="ECO:0000313" key="2">
    <source>
        <dbReference type="EMBL" id="KAF9889332.1"/>
    </source>
</evidence>
<dbReference type="Proteomes" id="UP001194746">
    <property type="component" value="Unassembled WGS sequence"/>
</dbReference>
<keyword evidence="3" id="KW-1185">Reference proteome</keyword>
<keyword evidence="1" id="KW-0732">Signal</keyword>
<proteinExistence type="predicted"/>
<feature type="signal peptide" evidence="1">
    <location>
        <begin position="1"/>
        <end position="17"/>
    </location>
</feature>
<accession>A0AAD4GU37</accession>
<reference evidence="2" key="2">
    <citation type="submission" date="2020-02" db="EMBL/GenBank/DDBJ databases">
        <authorList>
            <person name="Gilchrist C.L.M."/>
            <person name="Chooi Y.-H."/>
        </authorList>
    </citation>
    <scope>NUCLEOTIDE SEQUENCE</scope>
    <source>
        <strain evidence="2">MST-FP2251</strain>
    </source>
</reference>
<comment type="caution">
    <text evidence="2">The sequence shown here is derived from an EMBL/GenBank/DDBJ whole genome shotgun (WGS) entry which is preliminary data.</text>
</comment>
<gene>
    <name evidence="2" type="ORF">FE257_007442</name>
</gene>
<evidence type="ECO:0000313" key="3">
    <source>
        <dbReference type="Proteomes" id="UP001194746"/>
    </source>
</evidence>
<evidence type="ECO:0000256" key="1">
    <source>
        <dbReference type="SAM" id="SignalP"/>
    </source>
</evidence>
<dbReference type="EMBL" id="VCAU01000037">
    <property type="protein sequence ID" value="KAF9889332.1"/>
    <property type="molecule type" value="Genomic_DNA"/>
</dbReference>
<sequence>MKIIAFITLVLTAVAVGSPVVDSGLAKQRLRISGIKLLLQLLRLQPELLYGLLQCEVQIMRRRLLLKKPYGVKATGG</sequence>
<reference evidence="2" key="1">
    <citation type="journal article" date="2019" name="Beilstein J. Org. Chem.">
        <title>Nanangenines: drimane sesquiterpenoids as the dominant metabolite cohort of a novel Australian fungus, Aspergillus nanangensis.</title>
        <authorList>
            <person name="Lacey H.J."/>
            <person name="Gilchrist C.L.M."/>
            <person name="Crombie A."/>
            <person name="Kalaitzis J.A."/>
            <person name="Vuong D."/>
            <person name="Rutledge P.J."/>
            <person name="Turner P."/>
            <person name="Pitt J.I."/>
            <person name="Lacey E."/>
            <person name="Chooi Y.H."/>
            <person name="Piggott A.M."/>
        </authorList>
    </citation>
    <scope>NUCLEOTIDE SEQUENCE</scope>
    <source>
        <strain evidence="2">MST-FP2251</strain>
    </source>
</reference>
<name>A0AAD4GU37_ASPNN</name>